<organism evidence="6 7">
    <name type="scientific">Pseudoalteromonas luteoviolacea</name>
    <dbReference type="NCBI Taxonomy" id="43657"/>
    <lineage>
        <taxon>Bacteria</taxon>
        <taxon>Pseudomonadati</taxon>
        <taxon>Pseudomonadota</taxon>
        <taxon>Gammaproteobacteria</taxon>
        <taxon>Alteromonadales</taxon>
        <taxon>Pseudoalteromonadaceae</taxon>
        <taxon>Pseudoalteromonas</taxon>
    </lineage>
</organism>
<feature type="DNA-binding region" description="OmpR/PhoB-type" evidence="3">
    <location>
        <begin position="2"/>
        <end position="100"/>
    </location>
</feature>
<name>A0A0C1Q6P1_9GAMM</name>
<dbReference type="InterPro" id="IPR036388">
    <property type="entry name" value="WH-like_DNA-bd_sf"/>
</dbReference>
<dbReference type="SMART" id="SM00862">
    <property type="entry name" value="Trans_reg_C"/>
    <property type="match status" value="1"/>
</dbReference>
<dbReference type="PROSITE" id="PS51755">
    <property type="entry name" value="OMPR_PHOB"/>
    <property type="match status" value="1"/>
</dbReference>
<gene>
    <name evidence="6" type="ORF">JF50_18960</name>
</gene>
<dbReference type="InterPro" id="IPR011659">
    <property type="entry name" value="WD40"/>
</dbReference>
<dbReference type="CDD" id="cd00383">
    <property type="entry name" value="trans_reg_C"/>
    <property type="match status" value="1"/>
</dbReference>
<evidence type="ECO:0000256" key="4">
    <source>
        <dbReference type="SAM" id="Phobius"/>
    </source>
</evidence>
<dbReference type="OrthoDB" id="5693682at2"/>
<keyword evidence="4" id="KW-0812">Transmembrane</keyword>
<protein>
    <recommendedName>
        <fullName evidence="5">OmpR/PhoB-type domain-containing protein</fullName>
    </recommendedName>
</protein>
<dbReference type="GO" id="GO:0003677">
    <property type="term" value="F:DNA binding"/>
    <property type="evidence" value="ECO:0007669"/>
    <property type="project" value="UniProtKB-UniRule"/>
</dbReference>
<dbReference type="SUPFAM" id="SSF82171">
    <property type="entry name" value="DPP6 N-terminal domain-like"/>
    <property type="match status" value="1"/>
</dbReference>
<dbReference type="Proteomes" id="UP000031327">
    <property type="component" value="Unassembled WGS sequence"/>
</dbReference>
<dbReference type="Pfam" id="PF00486">
    <property type="entry name" value="Trans_reg_C"/>
    <property type="match status" value="1"/>
</dbReference>
<keyword evidence="4" id="KW-1133">Transmembrane helix</keyword>
<evidence type="ECO:0000256" key="3">
    <source>
        <dbReference type="PROSITE-ProRule" id="PRU01091"/>
    </source>
</evidence>
<sequence length="686" mass="77498">MRQKIIINERVIDTARNQITHKNQPQILPPKVIAVLYCLAKRQGQVVSHDEMINEVWKSVVVSPNSLQRAIAELRKALGDDGKAQAIIKTHSKQGYSLEAAVLWSEQQTKPVIKAHTHAKKATKPVLFLVIVLFIISLMGVFYFAKPQSETLEFTQLTSLTASDVQEGAGIFSPDGKYLVFYRHLAHCESELWAKNLASEQSMKLTLSGAKFTGFTFSPDGEKLGFLQNRACEHQPIEYDHTVKNCWDLVAINFAEALKSPQTPHVLKACKSTKMYHPQWLTADSFATLDLQNNQLRVALHNINNHPVATLFEDKNLHLYVLRYSSTHQLLAVIGFNKEGGQVLSLLKPSGELVAQNIIDFPASFDGSSRIYPNFDPDSQRLLYGSGKSLFELDFDGSVKPITLPLYQDIYSINFHPHTNAIVGTYGTYDSDLITMPYVDGQVLGESKPSVRSTRREAQGKWSQNTAHLSFISERSGRKQVWLSSGGEPRRLTQFNGAEYPLSVEWHADENKLYVATNQGLYLYDLTGNYKSLLSEQRFVGVYQSNLPTHTLFAYEEEAIVHLSTRNEEGEIENLLKVAIQDAVLLKPHELVYQDSNGQFWHLNQGQVVALALLNQHTHKAGFVERDGRLFGLTKSNMLWRYNLKEHTYQVLKQVDNGITSISDINDTQLLFVKRISQKKEIVLIE</sequence>
<dbReference type="PANTHER" id="PTHR36842:SF1">
    <property type="entry name" value="PROTEIN TOLB"/>
    <property type="match status" value="1"/>
</dbReference>
<dbReference type="RefSeq" id="WP_039610898.1">
    <property type="nucleotide sequence ID" value="NZ_JWIC01000007.1"/>
</dbReference>
<feature type="domain" description="OmpR/PhoB-type" evidence="5">
    <location>
        <begin position="2"/>
        <end position="100"/>
    </location>
</feature>
<proteinExistence type="inferred from homology"/>
<evidence type="ECO:0000313" key="6">
    <source>
        <dbReference type="EMBL" id="KID56326.1"/>
    </source>
</evidence>
<dbReference type="PANTHER" id="PTHR36842">
    <property type="entry name" value="PROTEIN TOLB HOMOLOG"/>
    <property type="match status" value="1"/>
</dbReference>
<dbReference type="InterPro" id="IPR016032">
    <property type="entry name" value="Sig_transdc_resp-reg_C-effctor"/>
</dbReference>
<dbReference type="EMBL" id="JWIC01000007">
    <property type="protein sequence ID" value="KID56326.1"/>
    <property type="molecule type" value="Genomic_DNA"/>
</dbReference>
<dbReference type="SUPFAM" id="SSF46894">
    <property type="entry name" value="C-terminal effector domain of the bipartite response regulators"/>
    <property type="match status" value="1"/>
</dbReference>
<dbReference type="Gene3D" id="1.10.10.10">
    <property type="entry name" value="Winged helix-like DNA-binding domain superfamily/Winged helix DNA-binding domain"/>
    <property type="match status" value="1"/>
</dbReference>
<keyword evidence="2 3" id="KW-0238">DNA-binding</keyword>
<comment type="similarity">
    <text evidence="1">Belongs to the TolB family.</text>
</comment>
<dbReference type="GO" id="GO:0000160">
    <property type="term" value="P:phosphorelay signal transduction system"/>
    <property type="evidence" value="ECO:0007669"/>
    <property type="project" value="InterPro"/>
</dbReference>
<evidence type="ECO:0000313" key="7">
    <source>
        <dbReference type="Proteomes" id="UP000031327"/>
    </source>
</evidence>
<dbReference type="AlphaFoldDB" id="A0A0C1Q6P1"/>
<dbReference type="Gene3D" id="2.120.10.30">
    <property type="entry name" value="TolB, C-terminal domain"/>
    <property type="match status" value="2"/>
</dbReference>
<keyword evidence="4" id="KW-0472">Membrane</keyword>
<accession>A0A0C1Q6P1</accession>
<dbReference type="Pfam" id="PF07676">
    <property type="entry name" value="PD40"/>
    <property type="match status" value="1"/>
</dbReference>
<feature type="transmembrane region" description="Helical" evidence="4">
    <location>
        <begin position="126"/>
        <end position="145"/>
    </location>
</feature>
<dbReference type="InterPro" id="IPR001867">
    <property type="entry name" value="OmpR/PhoB-type_DNA-bd"/>
</dbReference>
<comment type="caution">
    <text evidence="6">The sequence shown here is derived from an EMBL/GenBank/DDBJ whole genome shotgun (WGS) entry which is preliminary data.</text>
</comment>
<reference evidence="6 7" key="1">
    <citation type="submission" date="2014-12" db="EMBL/GenBank/DDBJ databases">
        <title>Draft Genome Sequence of Pseudoalteromonas luteoviolacea HI1.</title>
        <authorList>
            <person name="Asahina A.Y."/>
            <person name="Hadfield M.G."/>
        </authorList>
    </citation>
    <scope>NUCLEOTIDE SEQUENCE [LARGE SCALE GENOMIC DNA]</scope>
    <source>
        <strain evidence="6 7">HI1</strain>
    </source>
</reference>
<evidence type="ECO:0000259" key="5">
    <source>
        <dbReference type="PROSITE" id="PS51755"/>
    </source>
</evidence>
<dbReference type="GO" id="GO:0006355">
    <property type="term" value="P:regulation of DNA-templated transcription"/>
    <property type="evidence" value="ECO:0007669"/>
    <property type="project" value="InterPro"/>
</dbReference>
<evidence type="ECO:0000256" key="2">
    <source>
        <dbReference type="ARBA" id="ARBA00023125"/>
    </source>
</evidence>
<dbReference type="InterPro" id="IPR011042">
    <property type="entry name" value="6-blade_b-propeller_TolB-like"/>
</dbReference>
<evidence type="ECO:0000256" key="1">
    <source>
        <dbReference type="ARBA" id="ARBA00009820"/>
    </source>
</evidence>